<dbReference type="SMART" id="SM00874">
    <property type="entry name" value="B5"/>
    <property type="match status" value="1"/>
</dbReference>
<dbReference type="SUPFAM" id="SSF46955">
    <property type="entry name" value="Putative DNA-binding domain"/>
    <property type="match status" value="2"/>
</dbReference>
<dbReference type="InterPro" id="IPR022918">
    <property type="entry name" value="Phe_tRNA_ligase_beta2_arc"/>
</dbReference>
<keyword evidence="8 12" id="KW-0067">ATP-binding</keyword>
<dbReference type="InterPro" id="IPR045060">
    <property type="entry name" value="Phe-tRNA-ligase_IIc_bsu"/>
</dbReference>
<evidence type="ECO:0000313" key="16">
    <source>
        <dbReference type="Proteomes" id="UP001259659"/>
    </source>
</evidence>
<dbReference type="EMBL" id="JAMQON010000003">
    <property type="protein sequence ID" value="MDS0259974.1"/>
    <property type="molecule type" value="Genomic_DNA"/>
</dbReference>
<evidence type="ECO:0000256" key="11">
    <source>
        <dbReference type="ARBA" id="ARBA00023146"/>
    </source>
</evidence>
<dbReference type="InterPro" id="IPR004531">
    <property type="entry name" value="Phe-tRNA-synth_IIc_bsu_arc_euk"/>
</dbReference>
<dbReference type="InterPro" id="IPR009061">
    <property type="entry name" value="DNA-bd_dom_put_sf"/>
</dbReference>
<dbReference type="InterPro" id="IPR005146">
    <property type="entry name" value="B3/B4_tRNA-bd"/>
</dbReference>
<feature type="binding site" evidence="12">
    <location>
        <position position="391"/>
    </location>
    <ligand>
        <name>Mg(2+)</name>
        <dbReference type="ChEBI" id="CHEBI:18420"/>
        <note>shared with alpha subunit</note>
    </ligand>
</feature>
<feature type="binding site" evidence="12">
    <location>
        <position position="392"/>
    </location>
    <ligand>
        <name>Mg(2+)</name>
        <dbReference type="ChEBI" id="CHEBI:18420"/>
        <note>shared with alpha subunit</note>
    </ligand>
</feature>
<name>A0ABU2FCJ0_9EURY</name>
<comment type="similarity">
    <text evidence="3 12">Belongs to the phenylalanyl-tRNA synthetase beta subunit family. Type 2 subfamily.</text>
</comment>
<keyword evidence="10 12" id="KW-0648">Protein biosynthesis</keyword>
<keyword evidence="4 12" id="KW-0963">Cytoplasm</keyword>
<evidence type="ECO:0000256" key="8">
    <source>
        <dbReference type="ARBA" id="ARBA00022840"/>
    </source>
</evidence>
<proteinExistence type="inferred from homology"/>
<comment type="cofactor">
    <cofactor evidence="1 12">
        <name>Mg(2+)</name>
        <dbReference type="ChEBI" id="CHEBI:18420"/>
    </cofactor>
</comment>
<dbReference type="GO" id="GO:0004826">
    <property type="term" value="F:phenylalanine-tRNA ligase activity"/>
    <property type="evidence" value="ECO:0007669"/>
    <property type="project" value="UniProtKB-EC"/>
</dbReference>
<evidence type="ECO:0000256" key="13">
    <source>
        <dbReference type="SAM" id="MobiDB-lite"/>
    </source>
</evidence>
<dbReference type="Gene3D" id="3.50.40.10">
    <property type="entry name" value="Phenylalanyl-trna Synthetase, Chain B, domain 3"/>
    <property type="match status" value="1"/>
</dbReference>
<organism evidence="15 16">
    <name type="scientific">Haloarcula saliterrae</name>
    <dbReference type="NCBI Taxonomy" id="2950534"/>
    <lineage>
        <taxon>Archaea</taxon>
        <taxon>Methanobacteriati</taxon>
        <taxon>Methanobacteriota</taxon>
        <taxon>Stenosarchaea group</taxon>
        <taxon>Halobacteria</taxon>
        <taxon>Halobacteriales</taxon>
        <taxon>Haloarculaceae</taxon>
        <taxon>Haloarcula</taxon>
    </lineage>
</organism>
<keyword evidence="7 12" id="KW-0547">Nucleotide-binding</keyword>
<dbReference type="Gene3D" id="3.30.930.10">
    <property type="entry name" value="Bira Bifunctional Protein, Domain 2"/>
    <property type="match status" value="1"/>
</dbReference>
<dbReference type="SUPFAM" id="SSF55681">
    <property type="entry name" value="Class II aaRS and biotin synthetases"/>
    <property type="match status" value="1"/>
</dbReference>
<feature type="region of interest" description="Disordered" evidence="13">
    <location>
        <begin position="149"/>
        <end position="180"/>
    </location>
</feature>
<feature type="domain" description="B5" evidence="14">
    <location>
        <begin position="325"/>
        <end position="404"/>
    </location>
</feature>
<keyword evidence="5 12" id="KW-0436">Ligase</keyword>
<evidence type="ECO:0000256" key="1">
    <source>
        <dbReference type="ARBA" id="ARBA00001946"/>
    </source>
</evidence>
<evidence type="ECO:0000256" key="6">
    <source>
        <dbReference type="ARBA" id="ARBA00022723"/>
    </source>
</evidence>
<comment type="subcellular location">
    <subcellularLocation>
        <location evidence="2 12">Cytoplasm</location>
    </subcellularLocation>
</comment>
<dbReference type="InterPro" id="IPR041616">
    <property type="entry name" value="PheRS_beta_core"/>
</dbReference>
<comment type="caution">
    <text evidence="15">The sequence shown here is derived from an EMBL/GenBank/DDBJ whole genome shotgun (WGS) entry which is preliminary data.</text>
</comment>
<evidence type="ECO:0000256" key="5">
    <source>
        <dbReference type="ARBA" id="ARBA00022598"/>
    </source>
</evidence>
<evidence type="ECO:0000256" key="10">
    <source>
        <dbReference type="ARBA" id="ARBA00022917"/>
    </source>
</evidence>
<protein>
    <recommendedName>
        <fullName evidence="12">Phenylalanine--tRNA ligase beta subunit</fullName>
        <ecNumber evidence="12">6.1.1.20</ecNumber>
    </recommendedName>
    <alternativeName>
        <fullName evidence="12">Phenylalanyl-tRNA synthetase beta subunit</fullName>
        <shortName evidence="12">PheRS</shortName>
    </alternativeName>
</protein>
<evidence type="ECO:0000256" key="7">
    <source>
        <dbReference type="ARBA" id="ARBA00022741"/>
    </source>
</evidence>
<dbReference type="EC" id="6.1.1.20" evidence="12"/>
<dbReference type="InterPro" id="IPR020825">
    <property type="entry name" value="Phe-tRNA_synthase-like_B3/B4"/>
</dbReference>
<evidence type="ECO:0000256" key="4">
    <source>
        <dbReference type="ARBA" id="ARBA00022490"/>
    </source>
</evidence>
<accession>A0ABU2FCJ0</accession>
<dbReference type="PROSITE" id="PS51483">
    <property type="entry name" value="B5"/>
    <property type="match status" value="1"/>
</dbReference>
<keyword evidence="9 12" id="KW-0460">Magnesium</keyword>
<evidence type="ECO:0000256" key="3">
    <source>
        <dbReference type="ARBA" id="ARBA00007438"/>
    </source>
</evidence>
<evidence type="ECO:0000259" key="14">
    <source>
        <dbReference type="PROSITE" id="PS51483"/>
    </source>
</evidence>
<keyword evidence="6 12" id="KW-0479">Metal-binding</keyword>
<feature type="binding site" evidence="12">
    <location>
        <position position="382"/>
    </location>
    <ligand>
        <name>Mg(2+)</name>
        <dbReference type="ChEBI" id="CHEBI:18420"/>
        <note>shared with alpha subunit</note>
    </ligand>
</feature>
<dbReference type="RefSeq" id="WP_310919642.1">
    <property type="nucleotide sequence ID" value="NZ_JAMQON010000003.1"/>
</dbReference>
<dbReference type="Proteomes" id="UP001259659">
    <property type="component" value="Unassembled WGS sequence"/>
</dbReference>
<comment type="subunit">
    <text evidence="12">Tetramer of two alpha and two beta subunits.</text>
</comment>
<keyword evidence="16" id="KW-1185">Reference proteome</keyword>
<dbReference type="NCBIfam" id="TIGR00471">
    <property type="entry name" value="pheT_arch"/>
    <property type="match status" value="1"/>
</dbReference>
<dbReference type="HAMAP" id="MF_00284">
    <property type="entry name" value="Phe_tRNA_synth_beta2"/>
    <property type="match status" value="1"/>
</dbReference>
<dbReference type="Pfam" id="PF03484">
    <property type="entry name" value="B5"/>
    <property type="match status" value="1"/>
</dbReference>
<dbReference type="CDD" id="cd00769">
    <property type="entry name" value="PheRS_beta_core"/>
    <property type="match status" value="1"/>
</dbReference>
<reference evidence="15 16" key="1">
    <citation type="submission" date="2022-06" db="EMBL/GenBank/DDBJ databases">
        <title>Haloarcula sp. a new haloarchaeum isolate from saline soil.</title>
        <authorList>
            <person name="Strakova D."/>
            <person name="Galisteo C."/>
            <person name="Sanchez-Porro C."/>
            <person name="Ventosa A."/>
        </authorList>
    </citation>
    <scope>NUCLEOTIDE SEQUENCE [LARGE SCALE GENOMIC DNA]</scope>
    <source>
        <strain evidence="15 16">S1CR25-12</strain>
    </source>
</reference>
<evidence type="ECO:0000256" key="12">
    <source>
        <dbReference type="HAMAP-Rule" id="MF_00284"/>
    </source>
</evidence>
<gene>
    <name evidence="12 15" type="primary">pheT</name>
    <name evidence="15" type="ORF">NDI56_11275</name>
</gene>
<dbReference type="InterPro" id="IPR045864">
    <property type="entry name" value="aa-tRNA-synth_II/BPL/LPL"/>
</dbReference>
<evidence type="ECO:0000256" key="9">
    <source>
        <dbReference type="ARBA" id="ARBA00022842"/>
    </source>
</evidence>
<dbReference type="PANTHER" id="PTHR10947:SF0">
    <property type="entry name" value="PHENYLALANINE--TRNA LIGASE BETA SUBUNIT"/>
    <property type="match status" value="1"/>
</dbReference>
<dbReference type="SMART" id="SM00873">
    <property type="entry name" value="B3_4"/>
    <property type="match status" value="1"/>
</dbReference>
<evidence type="ECO:0000313" key="15">
    <source>
        <dbReference type="EMBL" id="MDS0259974.1"/>
    </source>
</evidence>
<comment type="catalytic activity">
    <reaction evidence="12">
        <text>tRNA(Phe) + L-phenylalanine + ATP = L-phenylalanyl-tRNA(Phe) + AMP + diphosphate + H(+)</text>
        <dbReference type="Rhea" id="RHEA:19413"/>
        <dbReference type="Rhea" id="RHEA-COMP:9668"/>
        <dbReference type="Rhea" id="RHEA-COMP:9699"/>
        <dbReference type="ChEBI" id="CHEBI:15378"/>
        <dbReference type="ChEBI" id="CHEBI:30616"/>
        <dbReference type="ChEBI" id="CHEBI:33019"/>
        <dbReference type="ChEBI" id="CHEBI:58095"/>
        <dbReference type="ChEBI" id="CHEBI:78442"/>
        <dbReference type="ChEBI" id="CHEBI:78531"/>
        <dbReference type="ChEBI" id="CHEBI:456215"/>
        <dbReference type="EC" id="6.1.1.20"/>
    </reaction>
</comment>
<sequence>MPVVDVDPDELRYLTGHDEKDDDELKSDLFNLGLEFEGWTEDDEFQLEFAPDRLDRLSVEGVARSLRYHYGDDRGVYVPNTNGADWTIEVEDQPEGRPYVTGAVVRGLDMSEGALESLIQLQEKLHATMGRKRAKGAIGVHDLTMLKGTDLRPTDEQSSSLDLSGGQGPTEASEEPQDEMVGDAAVEPAGGNAITYTSADPDEATFVPLESDAEMTPNDVIANHDTGQAYGDLVADFDRVPAIYDAIGLFSFPPVINGRRTEVAEDSRDLFIELTGTDQWTIDHMCNIVCYALEARGGTIERVNVEYADDAAGEYAGNTLERPDFETRTKTVTLDRIERLLGVDLHPRDVVDYAERAGLTATERTVDEGSVFDVEIPPYRVDVIHPLDIVDDIGRALGFNSLEPTYPDVSTVGGRHERSRLEDAARDTLVGLGFEDLLNFHMTNEDENFGRMNLPEPGESDGSFVGLADPVTIQEPYSEDYTILRTWALPSLMMVFENNTHRRYPQDLAEIGLAAGLDDSRNTGVTEHRTVAGALARTDASYEDAKARLQAIAEAFGKELETPATSHPTFIEGRAADVVLDGESVGVVGEIHPKVLVEHDLELPVAAFEFRLDALE</sequence>
<dbReference type="InterPro" id="IPR005147">
    <property type="entry name" value="tRNA_synthase_B5-dom"/>
</dbReference>
<keyword evidence="11 12" id="KW-0030">Aminoacyl-tRNA synthetase</keyword>
<feature type="binding site" evidence="12">
    <location>
        <position position="388"/>
    </location>
    <ligand>
        <name>Mg(2+)</name>
        <dbReference type="ChEBI" id="CHEBI:18420"/>
        <note>shared with alpha subunit</note>
    </ligand>
</feature>
<evidence type="ECO:0000256" key="2">
    <source>
        <dbReference type="ARBA" id="ARBA00004496"/>
    </source>
</evidence>
<dbReference type="Pfam" id="PF17759">
    <property type="entry name" value="tRNA_synthFbeta"/>
    <property type="match status" value="1"/>
</dbReference>
<dbReference type="Gene3D" id="3.30.56.10">
    <property type="match status" value="2"/>
</dbReference>
<dbReference type="PANTHER" id="PTHR10947">
    <property type="entry name" value="PHENYLALANYL-TRNA SYNTHETASE BETA CHAIN AND LEUCINE-RICH REPEAT-CONTAINING PROTEIN 47"/>
    <property type="match status" value="1"/>
</dbReference>